<proteinExistence type="predicted"/>
<sequence>MPYFKTFLCFDVEQFADATEELELSRAIGVNHPITWRIRTNAPTRYIVNPAYGVTVRLVKNRFHPSHKLILQAMRTPPKCDERTAWKHENAKNAACVQTIRLGLSTMLMNIDYTENVSSDVSVTFAPHCYQLYCGCLEREELSSSQSVDSLQSVMAQSSTIGIDRIRELENLLAMLNADKQQIQKNAAQGMTLKKVLHKALDARRSTLIALKGRLIEMKKQTRRWKEELLESEAELENFQRSRKEYFVQQCSVS</sequence>
<reference evidence="2 3" key="2">
    <citation type="submission" date="2018-11" db="EMBL/GenBank/DDBJ databases">
        <authorList>
            <consortium name="Pathogen Informatics"/>
        </authorList>
    </citation>
    <scope>NUCLEOTIDE SEQUENCE [LARGE SCALE GENOMIC DNA]</scope>
</reference>
<feature type="coiled-coil region" evidence="1">
    <location>
        <begin position="215"/>
        <end position="242"/>
    </location>
</feature>
<organism evidence="3 4">
    <name type="scientific">Toxocara canis</name>
    <name type="common">Canine roundworm</name>
    <dbReference type="NCBI Taxonomy" id="6265"/>
    <lineage>
        <taxon>Eukaryota</taxon>
        <taxon>Metazoa</taxon>
        <taxon>Ecdysozoa</taxon>
        <taxon>Nematoda</taxon>
        <taxon>Chromadorea</taxon>
        <taxon>Rhabditida</taxon>
        <taxon>Spirurina</taxon>
        <taxon>Ascaridomorpha</taxon>
        <taxon>Ascaridoidea</taxon>
        <taxon>Toxocaridae</taxon>
        <taxon>Toxocara</taxon>
    </lineage>
</organism>
<dbReference type="WBParaSite" id="TCNE_0000835401-mRNA-1">
    <property type="protein sequence ID" value="TCNE_0000835401-mRNA-1"/>
    <property type="gene ID" value="TCNE_0000835401"/>
</dbReference>
<evidence type="ECO:0000313" key="2">
    <source>
        <dbReference type="EMBL" id="VDM39675.1"/>
    </source>
</evidence>
<evidence type="ECO:0000313" key="4">
    <source>
        <dbReference type="WBParaSite" id="TCNE_0000835401-mRNA-1"/>
    </source>
</evidence>
<name>A0A183UIN4_TOXCA</name>
<dbReference type="AlphaFoldDB" id="A0A183UIN4"/>
<evidence type="ECO:0000256" key="1">
    <source>
        <dbReference type="SAM" id="Coils"/>
    </source>
</evidence>
<protein>
    <submittedName>
        <fullName evidence="4">Major sperm protein</fullName>
    </submittedName>
</protein>
<gene>
    <name evidence="2" type="ORF">TCNE_LOCUS8354</name>
</gene>
<keyword evidence="1" id="KW-0175">Coiled coil</keyword>
<reference evidence="4" key="1">
    <citation type="submission" date="2016-06" db="UniProtKB">
        <authorList>
            <consortium name="WormBaseParasite"/>
        </authorList>
    </citation>
    <scope>IDENTIFICATION</scope>
</reference>
<dbReference type="SUPFAM" id="SSF49354">
    <property type="entry name" value="PapD-like"/>
    <property type="match status" value="1"/>
</dbReference>
<accession>A0A183UIN4</accession>
<keyword evidence="3" id="KW-1185">Reference proteome</keyword>
<dbReference type="Proteomes" id="UP000050794">
    <property type="component" value="Unassembled WGS sequence"/>
</dbReference>
<dbReference type="InterPro" id="IPR008962">
    <property type="entry name" value="PapD-like_sf"/>
</dbReference>
<dbReference type="EMBL" id="UYWY01019884">
    <property type="protein sequence ID" value="VDM39675.1"/>
    <property type="molecule type" value="Genomic_DNA"/>
</dbReference>
<evidence type="ECO:0000313" key="3">
    <source>
        <dbReference type="Proteomes" id="UP000050794"/>
    </source>
</evidence>